<proteinExistence type="predicted"/>
<evidence type="ECO:0000313" key="2">
    <source>
        <dbReference type="Proteomes" id="UP000218231"/>
    </source>
</evidence>
<dbReference type="EMBL" id="LIAE01006519">
    <property type="protein sequence ID" value="PAV88467.1"/>
    <property type="molecule type" value="Genomic_DNA"/>
</dbReference>
<evidence type="ECO:0000313" key="1">
    <source>
        <dbReference type="EMBL" id="PAV88467.1"/>
    </source>
</evidence>
<sequence length="72" mass="8164">MCEFRERTVYLNEDGESGTKERELKAWRSMHGDKERERGSMGTAVGRCCPWAGQLEESCPQPAVSTWAVERG</sequence>
<dbReference type="AlphaFoldDB" id="A0A2A2LR81"/>
<name>A0A2A2LR81_9BILA</name>
<organism evidence="1 2">
    <name type="scientific">Diploscapter pachys</name>
    <dbReference type="NCBI Taxonomy" id="2018661"/>
    <lineage>
        <taxon>Eukaryota</taxon>
        <taxon>Metazoa</taxon>
        <taxon>Ecdysozoa</taxon>
        <taxon>Nematoda</taxon>
        <taxon>Chromadorea</taxon>
        <taxon>Rhabditida</taxon>
        <taxon>Rhabditina</taxon>
        <taxon>Rhabditomorpha</taxon>
        <taxon>Rhabditoidea</taxon>
        <taxon>Rhabditidae</taxon>
        <taxon>Diploscapter</taxon>
    </lineage>
</organism>
<reference evidence="1 2" key="1">
    <citation type="journal article" date="2017" name="Curr. Biol.">
        <title>Genome architecture and evolution of a unichromosomal asexual nematode.</title>
        <authorList>
            <person name="Fradin H."/>
            <person name="Zegar C."/>
            <person name="Gutwein M."/>
            <person name="Lucas J."/>
            <person name="Kovtun M."/>
            <person name="Corcoran D."/>
            <person name="Baugh L.R."/>
            <person name="Kiontke K."/>
            <person name="Gunsalus K."/>
            <person name="Fitch D.H."/>
            <person name="Piano F."/>
        </authorList>
    </citation>
    <scope>NUCLEOTIDE SEQUENCE [LARGE SCALE GENOMIC DNA]</scope>
    <source>
        <strain evidence="1">PF1309</strain>
    </source>
</reference>
<gene>
    <name evidence="1" type="ORF">WR25_06036</name>
</gene>
<dbReference type="Proteomes" id="UP000218231">
    <property type="component" value="Unassembled WGS sequence"/>
</dbReference>
<protein>
    <submittedName>
        <fullName evidence="1">Uncharacterized protein</fullName>
    </submittedName>
</protein>
<keyword evidence="2" id="KW-1185">Reference proteome</keyword>
<accession>A0A2A2LR81</accession>
<comment type="caution">
    <text evidence="1">The sequence shown here is derived from an EMBL/GenBank/DDBJ whole genome shotgun (WGS) entry which is preliminary data.</text>
</comment>